<keyword evidence="2" id="KW-1185">Reference proteome</keyword>
<sequence length="193" mass="21227">MKLGRQFLPPRAQVIYAYTHRLLNETATNANSFAMQVAENYFALVAPHMRDKKAVPFRLGEGDDLADALKANGQALRRYMDGTVKTLPADLEDAWVLSLPEPYRSDCERDLAARRGMLPVRLAHIAPDADTAGIGSLMTDFGQLVAALTPAIADGVIDDRDRPHARKIVDACQDVVIAAVTVERRFVTLLGDR</sequence>
<accession>A0ABR5NFR2</accession>
<gene>
    <name evidence="1" type="ORF">ABB22_16880</name>
</gene>
<evidence type="ECO:0000313" key="2">
    <source>
        <dbReference type="Proteomes" id="UP000050902"/>
    </source>
</evidence>
<evidence type="ECO:0000313" key="1">
    <source>
        <dbReference type="EMBL" id="KRG54111.1"/>
    </source>
</evidence>
<dbReference type="EMBL" id="LDJG01000036">
    <property type="protein sequence ID" value="KRG54111.1"/>
    <property type="molecule type" value="Genomic_DNA"/>
</dbReference>
<reference evidence="1 2" key="1">
    <citation type="submission" date="2015-05" db="EMBL/GenBank/DDBJ databases">
        <title>Genome sequencing and analysis of members of genus Stenotrophomonas.</title>
        <authorList>
            <person name="Patil P.P."/>
            <person name="Midha S."/>
            <person name="Patil P.B."/>
        </authorList>
    </citation>
    <scope>NUCLEOTIDE SEQUENCE [LARGE SCALE GENOMIC DNA]</scope>
    <source>
        <strain evidence="1 2">DSM 12575</strain>
    </source>
</reference>
<proteinExistence type="predicted"/>
<organism evidence="1 2">
    <name type="scientific">Stenotrophomonas nitritireducens</name>
    <dbReference type="NCBI Taxonomy" id="83617"/>
    <lineage>
        <taxon>Bacteria</taxon>
        <taxon>Pseudomonadati</taxon>
        <taxon>Pseudomonadota</taxon>
        <taxon>Gammaproteobacteria</taxon>
        <taxon>Lysobacterales</taxon>
        <taxon>Lysobacteraceae</taxon>
        <taxon>Stenotrophomonas</taxon>
    </lineage>
</organism>
<name>A0ABR5NFR2_9GAMM</name>
<comment type="caution">
    <text evidence="1">The sequence shown here is derived from an EMBL/GenBank/DDBJ whole genome shotgun (WGS) entry which is preliminary data.</text>
</comment>
<protein>
    <submittedName>
        <fullName evidence="1">Uncharacterized protein</fullName>
    </submittedName>
</protein>
<dbReference type="Proteomes" id="UP000050902">
    <property type="component" value="Unassembled WGS sequence"/>
</dbReference>